<proteinExistence type="predicted"/>
<dbReference type="InterPro" id="IPR016181">
    <property type="entry name" value="Acyl_CoA_acyltransferase"/>
</dbReference>
<sequence>MPCWQRTADAENRLALLGAIRTVHDVSSSKDPVLRPCHGTEEWPALVRIWRSAVEATHHFLSPGDVDFYESRMLDDYLPAVDLTVADVDGSPTGFSGLVGNSLEMLFVGAEHRGHGIGSALLRRAVADHPDLRLDVNEQNLQAVGFYERHGFVALGRSATDADGRPFPILHMARSTD</sequence>
<dbReference type="PANTHER" id="PTHR43800">
    <property type="entry name" value="PEPTIDYL-LYSINE N-ACETYLTRANSFERASE YJAB"/>
    <property type="match status" value="1"/>
</dbReference>
<dbReference type="Proteomes" id="UP001160334">
    <property type="component" value="Unassembled WGS sequence"/>
</dbReference>
<keyword evidence="5" id="KW-1185">Reference proteome</keyword>
<evidence type="ECO:0000259" key="3">
    <source>
        <dbReference type="PROSITE" id="PS51186"/>
    </source>
</evidence>
<evidence type="ECO:0000256" key="2">
    <source>
        <dbReference type="ARBA" id="ARBA00023315"/>
    </source>
</evidence>
<dbReference type="SUPFAM" id="SSF55729">
    <property type="entry name" value="Acyl-CoA N-acyltransferases (Nat)"/>
    <property type="match status" value="1"/>
</dbReference>
<dbReference type="EMBL" id="JARXVC010000011">
    <property type="protein sequence ID" value="MDH6282750.1"/>
    <property type="molecule type" value="Genomic_DNA"/>
</dbReference>
<dbReference type="Pfam" id="PF13673">
    <property type="entry name" value="Acetyltransf_10"/>
    <property type="match status" value="1"/>
</dbReference>
<organism evidence="4 5">
    <name type="scientific">Prescottella agglutinans</name>
    <dbReference type="NCBI Taxonomy" id="1644129"/>
    <lineage>
        <taxon>Bacteria</taxon>
        <taxon>Bacillati</taxon>
        <taxon>Actinomycetota</taxon>
        <taxon>Actinomycetes</taxon>
        <taxon>Mycobacteriales</taxon>
        <taxon>Nocardiaceae</taxon>
        <taxon>Prescottella</taxon>
    </lineage>
</organism>
<comment type="caution">
    <text evidence="4">The sequence shown here is derived from an EMBL/GenBank/DDBJ whole genome shotgun (WGS) entry which is preliminary data.</text>
</comment>
<keyword evidence="1 4" id="KW-0808">Transferase</keyword>
<evidence type="ECO:0000256" key="1">
    <source>
        <dbReference type="ARBA" id="ARBA00022679"/>
    </source>
</evidence>
<protein>
    <submittedName>
        <fullName evidence="4">Acetyltransferase</fullName>
        <ecNumber evidence="4">2.3.1.-</ecNumber>
    </submittedName>
</protein>
<dbReference type="InterPro" id="IPR000182">
    <property type="entry name" value="GNAT_dom"/>
</dbReference>
<evidence type="ECO:0000313" key="4">
    <source>
        <dbReference type="EMBL" id="MDH6282750.1"/>
    </source>
</evidence>
<dbReference type="PANTHER" id="PTHR43800:SF1">
    <property type="entry name" value="PEPTIDYL-LYSINE N-ACETYLTRANSFERASE YJAB"/>
    <property type="match status" value="1"/>
</dbReference>
<dbReference type="CDD" id="cd04301">
    <property type="entry name" value="NAT_SF"/>
    <property type="match status" value="1"/>
</dbReference>
<dbReference type="EC" id="2.3.1.-" evidence="4"/>
<gene>
    <name evidence="4" type="ORF">M2280_003987</name>
</gene>
<dbReference type="PROSITE" id="PS51186">
    <property type="entry name" value="GNAT"/>
    <property type="match status" value="1"/>
</dbReference>
<accession>A0ABT6MEL4</accession>
<reference evidence="4 5" key="1">
    <citation type="submission" date="2023-04" db="EMBL/GenBank/DDBJ databases">
        <title>Forest soil microbial communities from Buena Vista Peninsula, Colon Province, Panama.</title>
        <authorList>
            <person name="Bouskill N."/>
        </authorList>
    </citation>
    <scope>NUCLEOTIDE SEQUENCE [LARGE SCALE GENOMIC DNA]</scope>
    <source>
        <strain evidence="4 5">CFH S0262</strain>
    </source>
</reference>
<dbReference type="Gene3D" id="3.40.630.30">
    <property type="match status" value="1"/>
</dbReference>
<evidence type="ECO:0000313" key="5">
    <source>
        <dbReference type="Proteomes" id="UP001160334"/>
    </source>
</evidence>
<feature type="domain" description="N-acetyltransferase" evidence="3">
    <location>
        <begin position="32"/>
        <end position="177"/>
    </location>
</feature>
<keyword evidence="2 4" id="KW-0012">Acyltransferase</keyword>
<name>A0ABT6MEL4_9NOCA</name>
<dbReference type="GO" id="GO:0016746">
    <property type="term" value="F:acyltransferase activity"/>
    <property type="evidence" value="ECO:0007669"/>
    <property type="project" value="UniProtKB-KW"/>
</dbReference>